<gene>
    <name evidence="7" type="ORF">SAMN02745227_02045</name>
</gene>
<dbReference type="SMART" id="SM00267">
    <property type="entry name" value="GGDEF"/>
    <property type="match status" value="1"/>
</dbReference>
<feature type="domain" description="PAS" evidence="5">
    <location>
        <begin position="128"/>
        <end position="171"/>
    </location>
</feature>
<dbReference type="PROSITE" id="PS50112">
    <property type="entry name" value="PAS"/>
    <property type="match status" value="1"/>
</dbReference>
<dbReference type="SUPFAM" id="SSF55785">
    <property type="entry name" value="PYP-like sensor domain (PAS domain)"/>
    <property type="match status" value="2"/>
</dbReference>
<dbReference type="CDD" id="cd00130">
    <property type="entry name" value="PAS"/>
    <property type="match status" value="1"/>
</dbReference>
<dbReference type="STRING" id="1120989.SAMN02745227_02045"/>
<name>A0A1M6RI09_9FIRM</name>
<dbReference type="Gene3D" id="3.40.50.2300">
    <property type="match status" value="1"/>
</dbReference>
<evidence type="ECO:0000313" key="7">
    <source>
        <dbReference type="EMBL" id="SHK32151.1"/>
    </source>
</evidence>
<sequence>MYNRKILLIEDSKLNIKILTDQLMDYGYLVENCISGEKAIEKIKEGFLPDLILMDIELKGRKDGIETAEEILKIHDLPILFLTSNTSKEILERIKRVKNYGYILKGTDIFILLSSIESAIRLAETSSEAKLYQDIYEHTLGEIYIINPDTLKIISANKAVRKNLGYSLEELKNMKIIDINSDFDKIKEKIRLLIQGIEREVVFEGHNQKKDGSQYPVEVKVKINKHLDKKLLVVLVNDLTEKVRAEEEKRKKEKYVQLMLNALPSPAWLVSKERKILLENKIAKDIFKTEEGAFCWESIQKMEFLPQGHKEWYLEKGQPLPGTKCYFCKGDEVLKTGETANEEIKIQGKIWNIWWIPLEDEMYLHYAVDVTKYKEIEEKLMYLSLTDSLTKAYNRRYMTEKLTEELERVKRNNSTFSVIMLDIDHFKNINDTFGHDAGDLVLQKLTEMIKNRIRKIDVLARWGGEEFLILLPDTPLENAVVLAEELRLKLSEMEIPNVQKVTASFGVANYLPGDSIDTLVKKADDMMYKAKKKDVIKLNIGVNVVKFRINC</sequence>
<dbReference type="Proteomes" id="UP000243547">
    <property type="component" value="Unassembled WGS sequence"/>
</dbReference>
<feature type="domain" description="Response regulatory" evidence="4">
    <location>
        <begin position="5"/>
        <end position="120"/>
    </location>
</feature>
<dbReference type="Gene3D" id="3.30.450.20">
    <property type="entry name" value="PAS domain"/>
    <property type="match status" value="1"/>
</dbReference>
<dbReference type="GO" id="GO:0005886">
    <property type="term" value="C:plasma membrane"/>
    <property type="evidence" value="ECO:0007669"/>
    <property type="project" value="TreeGrafter"/>
</dbReference>
<dbReference type="InterPro" id="IPR000014">
    <property type="entry name" value="PAS"/>
</dbReference>
<feature type="modified residue" description="4-aspartylphosphate" evidence="3">
    <location>
        <position position="55"/>
    </location>
</feature>
<dbReference type="InterPro" id="IPR050469">
    <property type="entry name" value="Diguanylate_Cyclase"/>
</dbReference>
<evidence type="ECO:0000259" key="6">
    <source>
        <dbReference type="PROSITE" id="PS50887"/>
    </source>
</evidence>
<dbReference type="InterPro" id="IPR000160">
    <property type="entry name" value="GGDEF_dom"/>
</dbReference>
<evidence type="ECO:0000259" key="4">
    <source>
        <dbReference type="PROSITE" id="PS50110"/>
    </source>
</evidence>
<dbReference type="AlphaFoldDB" id="A0A1M6RI09"/>
<dbReference type="RefSeq" id="WP_072908488.1">
    <property type="nucleotide sequence ID" value="NZ_FRAI01000032.1"/>
</dbReference>
<dbReference type="Pfam" id="PF00990">
    <property type="entry name" value="GGDEF"/>
    <property type="match status" value="1"/>
</dbReference>
<dbReference type="PANTHER" id="PTHR45138">
    <property type="entry name" value="REGULATORY COMPONENTS OF SENSORY TRANSDUCTION SYSTEM"/>
    <property type="match status" value="1"/>
</dbReference>
<dbReference type="PANTHER" id="PTHR45138:SF9">
    <property type="entry name" value="DIGUANYLATE CYCLASE DGCM-RELATED"/>
    <property type="match status" value="1"/>
</dbReference>
<evidence type="ECO:0000313" key="8">
    <source>
        <dbReference type="Proteomes" id="UP000243547"/>
    </source>
</evidence>
<evidence type="ECO:0000256" key="2">
    <source>
        <dbReference type="ARBA" id="ARBA00024867"/>
    </source>
</evidence>
<dbReference type="InterPro" id="IPR035965">
    <property type="entry name" value="PAS-like_dom_sf"/>
</dbReference>
<keyword evidence="3" id="KW-0597">Phosphoprotein</keyword>
<dbReference type="PROSITE" id="PS50110">
    <property type="entry name" value="RESPONSE_REGULATORY"/>
    <property type="match status" value="1"/>
</dbReference>
<dbReference type="InterPro" id="IPR043128">
    <property type="entry name" value="Rev_trsase/Diguanyl_cyclase"/>
</dbReference>
<evidence type="ECO:0000256" key="1">
    <source>
        <dbReference type="ARBA" id="ARBA00018672"/>
    </source>
</evidence>
<dbReference type="InterPro" id="IPR001789">
    <property type="entry name" value="Sig_transdc_resp-reg_receiver"/>
</dbReference>
<dbReference type="SUPFAM" id="SSF55073">
    <property type="entry name" value="Nucleotide cyclase"/>
    <property type="match status" value="1"/>
</dbReference>
<dbReference type="GO" id="GO:1902201">
    <property type="term" value="P:negative regulation of bacterial-type flagellum-dependent cell motility"/>
    <property type="evidence" value="ECO:0007669"/>
    <property type="project" value="TreeGrafter"/>
</dbReference>
<protein>
    <recommendedName>
        <fullName evidence="1">Stage 0 sporulation protein A homolog</fullName>
    </recommendedName>
</protein>
<reference evidence="8" key="1">
    <citation type="submission" date="2016-11" db="EMBL/GenBank/DDBJ databases">
        <authorList>
            <person name="Varghese N."/>
            <person name="Submissions S."/>
        </authorList>
    </citation>
    <scope>NUCLEOTIDE SEQUENCE [LARGE SCALE GENOMIC DNA]</scope>
    <source>
        <strain evidence="8">DSM 14826</strain>
    </source>
</reference>
<dbReference type="SUPFAM" id="SSF52172">
    <property type="entry name" value="CheY-like"/>
    <property type="match status" value="1"/>
</dbReference>
<dbReference type="CDD" id="cd01949">
    <property type="entry name" value="GGDEF"/>
    <property type="match status" value="1"/>
</dbReference>
<keyword evidence="8" id="KW-1185">Reference proteome</keyword>
<dbReference type="FunFam" id="3.30.70.270:FF:000001">
    <property type="entry name" value="Diguanylate cyclase domain protein"/>
    <property type="match status" value="1"/>
</dbReference>
<dbReference type="PROSITE" id="PS50887">
    <property type="entry name" value="GGDEF"/>
    <property type="match status" value="1"/>
</dbReference>
<dbReference type="InterPro" id="IPR029787">
    <property type="entry name" value="Nucleotide_cyclase"/>
</dbReference>
<dbReference type="SMART" id="SM00448">
    <property type="entry name" value="REC"/>
    <property type="match status" value="1"/>
</dbReference>
<dbReference type="Gene3D" id="3.30.70.270">
    <property type="match status" value="1"/>
</dbReference>
<dbReference type="GO" id="GO:0052621">
    <property type="term" value="F:diguanylate cyclase activity"/>
    <property type="evidence" value="ECO:0007669"/>
    <property type="project" value="TreeGrafter"/>
</dbReference>
<accession>A0A1M6RI09</accession>
<dbReference type="GO" id="GO:0000160">
    <property type="term" value="P:phosphorelay signal transduction system"/>
    <property type="evidence" value="ECO:0007669"/>
    <property type="project" value="InterPro"/>
</dbReference>
<dbReference type="GO" id="GO:0043709">
    <property type="term" value="P:cell adhesion involved in single-species biofilm formation"/>
    <property type="evidence" value="ECO:0007669"/>
    <property type="project" value="TreeGrafter"/>
</dbReference>
<dbReference type="Pfam" id="PF00072">
    <property type="entry name" value="Response_reg"/>
    <property type="match status" value="1"/>
</dbReference>
<organism evidence="7 8">
    <name type="scientific">Anaerobranca californiensis DSM 14826</name>
    <dbReference type="NCBI Taxonomy" id="1120989"/>
    <lineage>
        <taxon>Bacteria</taxon>
        <taxon>Bacillati</taxon>
        <taxon>Bacillota</taxon>
        <taxon>Clostridia</taxon>
        <taxon>Eubacteriales</taxon>
        <taxon>Proteinivoracaceae</taxon>
        <taxon>Anaerobranca</taxon>
    </lineage>
</organism>
<dbReference type="NCBIfam" id="TIGR00229">
    <property type="entry name" value="sensory_box"/>
    <property type="match status" value="1"/>
</dbReference>
<comment type="function">
    <text evidence="2">May play the central regulatory role in sporulation. It may be an element of the effector pathway responsible for the activation of sporulation genes in response to nutritional stress. Spo0A may act in concert with spo0H (a sigma factor) to control the expression of some genes that are critical to the sporulation process.</text>
</comment>
<dbReference type="NCBIfam" id="TIGR00254">
    <property type="entry name" value="GGDEF"/>
    <property type="match status" value="1"/>
</dbReference>
<dbReference type="InterPro" id="IPR011006">
    <property type="entry name" value="CheY-like_superfamily"/>
</dbReference>
<dbReference type="EMBL" id="FRAI01000032">
    <property type="protein sequence ID" value="SHK32151.1"/>
    <property type="molecule type" value="Genomic_DNA"/>
</dbReference>
<evidence type="ECO:0000256" key="3">
    <source>
        <dbReference type="PROSITE-ProRule" id="PRU00169"/>
    </source>
</evidence>
<proteinExistence type="predicted"/>
<feature type="domain" description="GGDEF" evidence="6">
    <location>
        <begin position="414"/>
        <end position="550"/>
    </location>
</feature>
<evidence type="ECO:0000259" key="5">
    <source>
        <dbReference type="PROSITE" id="PS50112"/>
    </source>
</evidence>
<dbReference type="Pfam" id="PF13426">
    <property type="entry name" value="PAS_9"/>
    <property type="match status" value="1"/>
</dbReference>